<sequence>MKLKNCIKNKKRIINTVEKLNISQKKALLDSLLSSLMADISCDDRQQLLHDILLKNKESRPVIEMVEY</sequence>
<dbReference type="AlphaFoldDB" id="A0A8D5FI38"/>
<accession>A0A8D5FI38</accession>
<keyword evidence="2" id="KW-1185">Reference proteome</keyword>
<dbReference type="Proteomes" id="UP000826725">
    <property type="component" value="Chromosome"/>
</dbReference>
<evidence type="ECO:0000313" key="2">
    <source>
        <dbReference type="Proteomes" id="UP000826725"/>
    </source>
</evidence>
<evidence type="ECO:0000313" key="1">
    <source>
        <dbReference type="EMBL" id="BCL61768.1"/>
    </source>
</evidence>
<gene>
    <name evidence="1" type="ORF">DGMP_24610</name>
</gene>
<dbReference type="EMBL" id="AP024086">
    <property type="protein sequence ID" value="BCL61768.1"/>
    <property type="molecule type" value="Genomic_DNA"/>
</dbReference>
<reference evidence="1" key="1">
    <citation type="submission" date="2020-09" db="EMBL/GenBank/DDBJ databases">
        <title>Desulfogranum mesoprofundum gen. nov., sp. nov., a novel mesophilic, sulfate-reducing chemolithoautotroph isolated from a deep-sea hydrothermal vent chimney in the Suiyo Seamount.</title>
        <authorList>
            <person name="Hashimoto Y."/>
            <person name="Nakagawa S."/>
        </authorList>
    </citation>
    <scope>NUCLEOTIDE SEQUENCE</scope>
    <source>
        <strain evidence="1">KT2</strain>
    </source>
</reference>
<name>A0A8D5FI38_9BACT</name>
<organism evidence="1 2">
    <name type="scientific">Desulfomarina profundi</name>
    <dbReference type="NCBI Taxonomy" id="2772557"/>
    <lineage>
        <taxon>Bacteria</taxon>
        <taxon>Pseudomonadati</taxon>
        <taxon>Thermodesulfobacteriota</taxon>
        <taxon>Desulfobulbia</taxon>
        <taxon>Desulfobulbales</taxon>
        <taxon>Desulfobulbaceae</taxon>
        <taxon>Desulfomarina</taxon>
    </lineage>
</organism>
<dbReference type="KEGG" id="dbk:DGMP_24610"/>
<protein>
    <submittedName>
        <fullName evidence="1">Uncharacterized protein</fullName>
    </submittedName>
</protein>
<proteinExistence type="predicted"/>